<feature type="binding site" evidence="3">
    <location>
        <position position="271"/>
    </location>
    <ligand>
        <name>Mg(2+)</name>
        <dbReference type="ChEBI" id="CHEBI:18420"/>
        <label>1</label>
    </ligand>
</feature>
<protein>
    <submittedName>
        <fullName evidence="5">ADP-ribosylglycohydrolase family protein</fullName>
    </submittedName>
</protein>
<dbReference type="PANTHER" id="PTHR16222">
    <property type="entry name" value="ADP-RIBOSYLGLYCOHYDROLASE"/>
    <property type="match status" value="1"/>
</dbReference>
<keyword evidence="3" id="KW-0479">Metal-binding</keyword>
<dbReference type="Gene3D" id="1.10.4080.10">
    <property type="entry name" value="ADP-ribosylation/Crystallin J1"/>
    <property type="match status" value="1"/>
</dbReference>
<keyword evidence="2" id="KW-0378">Hydrolase</keyword>
<dbReference type="RefSeq" id="WP_205291514.1">
    <property type="nucleotide sequence ID" value="NZ_CP074406.1"/>
</dbReference>
<dbReference type="PROSITE" id="PS50056">
    <property type="entry name" value="TYR_PHOSPHATASE_2"/>
    <property type="match status" value="1"/>
</dbReference>
<accession>A0A938Y6L0</accession>
<dbReference type="SUPFAM" id="SSF52799">
    <property type="entry name" value="(Phosphotyrosine protein) phosphatases II"/>
    <property type="match status" value="1"/>
</dbReference>
<comment type="cofactor">
    <cofactor evidence="3">
        <name>Mg(2+)</name>
        <dbReference type="ChEBI" id="CHEBI:18420"/>
    </cofactor>
    <text evidence="3">Binds 2 magnesium ions per subunit.</text>
</comment>
<keyword evidence="3" id="KW-0460">Magnesium</keyword>
<evidence type="ECO:0000313" key="6">
    <source>
        <dbReference type="Proteomes" id="UP000663791"/>
    </source>
</evidence>
<feature type="binding site" evidence="3">
    <location>
        <position position="59"/>
    </location>
    <ligand>
        <name>Mg(2+)</name>
        <dbReference type="ChEBI" id="CHEBI:18420"/>
        <label>1</label>
    </ligand>
</feature>
<organism evidence="5 6">
    <name type="scientific">Nocardioides faecalis</name>
    <dbReference type="NCBI Taxonomy" id="2803858"/>
    <lineage>
        <taxon>Bacteria</taxon>
        <taxon>Bacillati</taxon>
        <taxon>Actinomycetota</taxon>
        <taxon>Actinomycetes</taxon>
        <taxon>Propionibacteriales</taxon>
        <taxon>Nocardioidaceae</taxon>
        <taxon>Nocardioides</taxon>
    </lineage>
</organism>
<feature type="binding site" evidence="3">
    <location>
        <position position="57"/>
    </location>
    <ligand>
        <name>Mg(2+)</name>
        <dbReference type="ChEBI" id="CHEBI:18420"/>
        <label>1</label>
    </ligand>
</feature>
<gene>
    <name evidence="5" type="ORF">JK386_09840</name>
</gene>
<dbReference type="GO" id="GO:0046872">
    <property type="term" value="F:metal ion binding"/>
    <property type="evidence" value="ECO:0007669"/>
    <property type="project" value="UniProtKB-KW"/>
</dbReference>
<evidence type="ECO:0000259" key="4">
    <source>
        <dbReference type="PROSITE" id="PS50056"/>
    </source>
</evidence>
<reference evidence="5" key="1">
    <citation type="submission" date="2021-01" db="EMBL/GenBank/DDBJ databases">
        <title>Novel species in genus Nocardioides.</title>
        <authorList>
            <person name="Zhang G."/>
        </authorList>
    </citation>
    <scope>NUCLEOTIDE SEQUENCE</scope>
    <source>
        <strain evidence="5">Zg-536</strain>
    </source>
</reference>
<keyword evidence="6" id="KW-1185">Reference proteome</keyword>
<dbReference type="SUPFAM" id="SSF101478">
    <property type="entry name" value="ADP-ribosylglycohydrolase"/>
    <property type="match status" value="1"/>
</dbReference>
<dbReference type="InterPro" id="IPR005502">
    <property type="entry name" value="Ribosyl_crysJ1"/>
</dbReference>
<dbReference type="InterPro" id="IPR029021">
    <property type="entry name" value="Prot-tyrosine_phosphatase-like"/>
</dbReference>
<feature type="binding site" evidence="3">
    <location>
        <position position="58"/>
    </location>
    <ligand>
        <name>Mg(2+)</name>
        <dbReference type="ChEBI" id="CHEBI:18420"/>
        <label>1</label>
    </ligand>
</feature>
<sequence length="492" mass="51998">MTRLTAAQMDRACGTLLASAAGDALGAGYEFGSARLGPEGPAMIGGGLGDFAPGEWTDDTTMAWCVADVAATGADLRTEAALDEVARRFREWYETGPADIGNQTASVLRAVGPLPTAARMTAASAALHERTGHTAGNGSLMRTAPVALAHLDDPDAVAEAAWRISALTHHDPLAGQACVLWSLAIRHAVLHAEIDVRVGLAYLEPEAASYWAERIAEAEESEPGRFNPNGYVVTAFQAAWSAIHHTRVPAGSDGCDHLVQALRTAIAIGNDTDTVAAIAGGLLGARWGASAVPAQWRRVLHGYPGLRGEQLVHLAHLAANRGPGLYDWPTVASIDYAHYGIPRTLVPHPYDDGVWLGDAGVLADLPADIDAVVSLCLVGTAQVPEHVEHVTYRLIDVTNAGDNPNLDFVLLDAARTVQALRAEGRTVLVHCVAAQSRTPTVGAAYAVLQGAPVGEALRRVCDALPAAYPNHAFRDALERLGRHPEVQLRRDR</sequence>
<dbReference type="InterPro" id="IPR036705">
    <property type="entry name" value="Ribosyl_crysJ1_sf"/>
</dbReference>
<evidence type="ECO:0000313" key="5">
    <source>
        <dbReference type="EMBL" id="MBM9460205.1"/>
    </source>
</evidence>
<dbReference type="Gene3D" id="3.90.190.10">
    <property type="entry name" value="Protein tyrosine phosphatase superfamily"/>
    <property type="match status" value="1"/>
</dbReference>
<dbReference type="CDD" id="cd14498">
    <property type="entry name" value="DSP"/>
    <property type="match status" value="1"/>
</dbReference>
<dbReference type="InterPro" id="IPR050792">
    <property type="entry name" value="ADP-ribosylglycohydrolase"/>
</dbReference>
<evidence type="ECO:0000256" key="2">
    <source>
        <dbReference type="ARBA" id="ARBA00022801"/>
    </source>
</evidence>
<dbReference type="GO" id="GO:0016787">
    <property type="term" value="F:hydrolase activity"/>
    <property type="evidence" value="ECO:0007669"/>
    <property type="project" value="UniProtKB-KW"/>
</dbReference>
<feature type="binding site" evidence="3">
    <location>
        <position position="274"/>
    </location>
    <ligand>
        <name>Mg(2+)</name>
        <dbReference type="ChEBI" id="CHEBI:18420"/>
        <label>1</label>
    </ligand>
</feature>
<proteinExistence type="inferred from homology"/>
<dbReference type="AlphaFoldDB" id="A0A938Y6L0"/>
<dbReference type="InterPro" id="IPR000387">
    <property type="entry name" value="Tyr_Pase_dom"/>
</dbReference>
<feature type="domain" description="Tyrosine specific protein phosphatases" evidence="4">
    <location>
        <begin position="408"/>
        <end position="460"/>
    </location>
</feature>
<dbReference type="EMBL" id="JAERTX010000007">
    <property type="protein sequence ID" value="MBM9460205.1"/>
    <property type="molecule type" value="Genomic_DNA"/>
</dbReference>
<evidence type="ECO:0000256" key="3">
    <source>
        <dbReference type="PIRSR" id="PIRSR605502-1"/>
    </source>
</evidence>
<evidence type="ECO:0000256" key="1">
    <source>
        <dbReference type="ARBA" id="ARBA00010702"/>
    </source>
</evidence>
<comment type="similarity">
    <text evidence="1">Belongs to the ADP-ribosylglycohydrolase family.</text>
</comment>
<dbReference type="Pfam" id="PF03747">
    <property type="entry name" value="ADP_ribosyl_GH"/>
    <property type="match status" value="1"/>
</dbReference>
<name>A0A938Y6L0_9ACTN</name>
<feature type="binding site" evidence="3">
    <location>
        <position position="273"/>
    </location>
    <ligand>
        <name>Mg(2+)</name>
        <dbReference type="ChEBI" id="CHEBI:18420"/>
        <label>1</label>
    </ligand>
</feature>
<dbReference type="Proteomes" id="UP000663791">
    <property type="component" value="Unassembled WGS sequence"/>
</dbReference>
<dbReference type="PANTHER" id="PTHR16222:SF24">
    <property type="entry name" value="ADP-RIBOSYLHYDROLASE ARH3"/>
    <property type="match status" value="1"/>
</dbReference>
<comment type="caution">
    <text evidence="5">The sequence shown here is derived from an EMBL/GenBank/DDBJ whole genome shotgun (WGS) entry which is preliminary data.</text>
</comment>